<feature type="region of interest" description="Disordered" evidence="1">
    <location>
        <begin position="1"/>
        <end position="74"/>
    </location>
</feature>
<dbReference type="AlphaFoldDB" id="A0A914RB17"/>
<evidence type="ECO:0000313" key="2">
    <source>
        <dbReference type="Proteomes" id="UP000887578"/>
    </source>
</evidence>
<protein>
    <submittedName>
        <fullName evidence="3">Uncharacterized protein</fullName>
    </submittedName>
</protein>
<name>A0A914RB17_9BILA</name>
<keyword evidence="2" id="KW-1185">Reference proteome</keyword>
<feature type="compositionally biased region" description="Low complexity" evidence="1">
    <location>
        <begin position="30"/>
        <end position="48"/>
    </location>
</feature>
<dbReference type="WBParaSite" id="PDA_v2.g8820.t1">
    <property type="protein sequence ID" value="PDA_v2.g8820.t1"/>
    <property type="gene ID" value="PDA_v2.g8820"/>
</dbReference>
<evidence type="ECO:0000256" key="1">
    <source>
        <dbReference type="SAM" id="MobiDB-lite"/>
    </source>
</evidence>
<feature type="compositionally biased region" description="Polar residues" evidence="1">
    <location>
        <begin position="1"/>
        <end position="21"/>
    </location>
</feature>
<reference evidence="3" key="1">
    <citation type="submission" date="2022-11" db="UniProtKB">
        <authorList>
            <consortium name="WormBaseParasite"/>
        </authorList>
    </citation>
    <scope>IDENTIFICATION</scope>
</reference>
<feature type="compositionally biased region" description="Low complexity" evidence="1">
    <location>
        <begin position="61"/>
        <end position="74"/>
    </location>
</feature>
<feature type="compositionally biased region" description="Polar residues" evidence="1">
    <location>
        <begin position="142"/>
        <end position="155"/>
    </location>
</feature>
<accession>A0A914RB17</accession>
<dbReference type="Proteomes" id="UP000887578">
    <property type="component" value="Unplaced"/>
</dbReference>
<feature type="region of interest" description="Disordered" evidence="1">
    <location>
        <begin position="186"/>
        <end position="220"/>
    </location>
</feature>
<proteinExistence type="predicted"/>
<sequence length="295" mass="32522">MSQFKASQRLFNPNEATNHAQQEVHVVEDQNLQQQQQQPPNNLQQQQNDATGMLSIPPPFLQQQQSPHQILPQQSYAASRMQRHPLEHVPSYNTGNPVYTVRQYYNQPPPKRGKFNTPPIVRFVSPQQQVPRVFPRMPGLETTPTRPRGQKTTVTRGGARKQRAVGIPALPSVPVRIAATSPSTSIAATTSSATSPSTSVAATTSSATSPSTSIAATTSSATTTDEYLKRISDLEEENRIKGRLMRELQAEVGILRAGFVEMNSRMNDIVAAQEAGNDAIAVIEQFILSRDNMNW</sequence>
<feature type="region of interest" description="Disordered" evidence="1">
    <location>
        <begin position="134"/>
        <end position="162"/>
    </location>
</feature>
<evidence type="ECO:0000313" key="3">
    <source>
        <dbReference type="WBParaSite" id="PDA_v2.g8820.t1"/>
    </source>
</evidence>
<organism evidence="2 3">
    <name type="scientific">Panagrolaimus davidi</name>
    <dbReference type="NCBI Taxonomy" id="227884"/>
    <lineage>
        <taxon>Eukaryota</taxon>
        <taxon>Metazoa</taxon>
        <taxon>Ecdysozoa</taxon>
        <taxon>Nematoda</taxon>
        <taxon>Chromadorea</taxon>
        <taxon>Rhabditida</taxon>
        <taxon>Tylenchina</taxon>
        <taxon>Panagrolaimomorpha</taxon>
        <taxon>Panagrolaimoidea</taxon>
        <taxon>Panagrolaimidae</taxon>
        <taxon>Panagrolaimus</taxon>
    </lineage>
</organism>